<organism evidence="2 3">
    <name type="scientific">Lacticaseibacillus zeae DSM 20178 = KCTC 3804</name>
    <dbReference type="NCBI Taxonomy" id="1423816"/>
    <lineage>
        <taxon>Bacteria</taxon>
        <taxon>Bacillati</taxon>
        <taxon>Bacillota</taxon>
        <taxon>Bacilli</taxon>
        <taxon>Lactobacillales</taxon>
        <taxon>Lactobacillaceae</taxon>
        <taxon>Lacticaseibacillus</taxon>
    </lineage>
</organism>
<dbReference type="eggNOG" id="ENOG50337MG">
    <property type="taxonomic scope" value="Bacteria"/>
</dbReference>
<name>A0A0R1ETV0_LACZE</name>
<evidence type="ECO:0000256" key="1">
    <source>
        <dbReference type="SAM" id="Phobius"/>
    </source>
</evidence>
<feature type="transmembrane region" description="Helical" evidence="1">
    <location>
        <begin position="186"/>
        <end position="206"/>
    </location>
</feature>
<dbReference type="InterPro" id="IPR047928">
    <property type="entry name" value="Perm_prefix_1"/>
</dbReference>
<keyword evidence="1" id="KW-1133">Transmembrane helix</keyword>
<feature type="transmembrane region" description="Helical" evidence="1">
    <location>
        <begin position="129"/>
        <end position="151"/>
    </location>
</feature>
<reference evidence="2 3" key="1">
    <citation type="journal article" date="2015" name="Genome Announc.">
        <title>Expanding the biotechnology potential of lactobacilli through comparative genomics of 213 strains and associated genera.</title>
        <authorList>
            <person name="Sun Z."/>
            <person name="Harris H.M."/>
            <person name="McCann A."/>
            <person name="Guo C."/>
            <person name="Argimon S."/>
            <person name="Zhang W."/>
            <person name="Yang X."/>
            <person name="Jeffery I.B."/>
            <person name="Cooney J.C."/>
            <person name="Kagawa T.F."/>
            <person name="Liu W."/>
            <person name="Song Y."/>
            <person name="Salvetti E."/>
            <person name="Wrobel A."/>
            <person name="Rasinkangas P."/>
            <person name="Parkhill J."/>
            <person name="Rea M.C."/>
            <person name="O'Sullivan O."/>
            <person name="Ritari J."/>
            <person name="Douillard F.P."/>
            <person name="Paul Ross R."/>
            <person name="Yang R."/>
            <person name="Briner A.E."/>
            <person name="Felis G.E."/>
            <person name="de Vos W.M."/>
            <person name="Barrangou R."/>
            <person name="Klaenhammer T.R."/>
            <person name="Caufield P.W."/>
            <person name="Cui Y."/>
            <person name="Zhang H."/>
            <person name="O'Toole P.W."/>
        </authorList>
    </citation>
    <scope>NUCLEOTIDE SEQUENCE [LARGE SCALE GENOMIC DNA]</scope>
    <source>
        <strain evidence="2 3">DSM 20178</strain>
    </source>
</reference>
<proteinExistence type="predicted"/>
<feature type="transmembrane region" description="Helical" evidence="1">
    <location>
        <begin position="312"/>
        <end position="330"/>
    </location>
</feature>
<dbReference type="PATRIC" id="fig|1423816.3.peg.2637"/>
<keyword evidence="1" id="KW-0812">Transmembrane</keyword>
<evidence type="ECO:0000313" key="2">
    <source>
        <dbReference type="EMBL" id="KRK12656.1"/>
    </source>
</evidence>
<feature type="transmembrane region" description="Helical" evidence="1">
    <location>
        <begin position="289"/>
        <end position="306"/>
    </location>
</feature>
<accession>A0A0R1ETV0</accession>
<dbReference type="AlphaFoldDB" id="A0A0R1ETV0"/>
<comment type="caution">
    <text evidence="2">The sequence shown here is derived from an EMBL/GenBank/DDBJ whole genome shotgun (WGS) entry which is preliminary data.</text>
</comment>
<dbReference type="RefSeq" id="WP_010493594.1">
    <property type="nucleotide sequence ID" value="NZ_AZCT01000005.1"/>
</dbReference>
<keyword evidence="1" id="KW-0472">Membrane</keyword>
<evidence type="ECO:0000313" key="3">
    <source>
        <dbReference type="Proteomes" id="UP000051984"/>
    </source>
</evidence>
<dbReference type="EMBL" id="AZCT01000005">
    <property type="protein sequence ID" value="KRK12656.1"/>
    <property type="molecule type" value="Genomic_DNA"/>
</dbReference>
<dbReference type="InterPro" id="IPR036259">
    <property type="entry name" value="MFS_trans_sf"/>
</dbReference>
<dbReference type="Proteomes" id="UP000051984">
    <property type="component" value="Unassembled WGS sequence"/>
</dbReference>
<feature type="transmembrane region" description="Helical" evidence="1">
    <location>
        <begin position="218"/>
        <end position="239"/>
    </location>
</feature>
<feature type="transmembrane region" description="Helical" evidence="1">
    <location>
        <begin position="103"/>
        <end position="123"/>
    </location>
</feature>
<gene>
    <name evidence="2" type="ORF">FD51_GL002536</name>
</gene>
<dbReference type="NCBIfam" id="NF038403">
    <property type="entry name" value="perm_prefix_1"/>
    <property type="match status" value="1"/>
</dbReference>
<sequence>MDTITAYLDSLFASFPDNPKTRQAKADMLANMRDYYRDLLREGKSEETAIGAVIRAFGSVDELREDLGLAPQADHADTDTTTEPDNAVSERELSHFWHIADRFATQIAFGVLLCCISVALPAYTTDSSLEVFGIIGMFLLDAVAVGLFIWAGTMFSLQKKRLNGRPLSVSAKRFAQETTDTYQRQFSAGLIVGIMICIGALIPPILSTYLSHFISDDAGGALFLIIAGLGTYLIVYVAINYSQIKRYTDATAVPDPEPRLHHSHRDNFNTSQHHHNQRARQDIALFRQVYWPLILVTYFLVSFLFHTWTYSWVIFIIGGACQNIIISLIARRDESL</sequence>
<dbReference type="SUPFAM" id="SSF103473">
    <property type="entry name" value="MFS general substrate transporter"/>
    <property type="match status" value="1"/>
</dbReference>
<protein>
    <submittedName>
        <fullName evidence="2">Uncharacterized protein</fullName>
    </submittedName>
</protein>